<evidence type="ECO:0000256" key="1">
    <source>
        <dbReference type="ARBA" id="ARBA00012840"/>
    </source>
</evidence>
<evidence type="ECO:0000256" key="2">
    <source>
        <dbReference type="ARBA" id="ARBA00022598"/>
    </source>
</evidence>
<dbReference type="EC" id="6.1.1.11" evidence="1"/>
<evidence type="ECO:0000256" key="5">
    <source>
        <dbReference type="ARBA" id="ARBA00023146"/>
    </source>
</evidence>
<dbReference type="PRINTS" id="PR00981">
    <property type="entry name" value="TRNASYNTHSER"/>
</dbReference>
<dbReference type="HOGENOM" id="CLU_342947_0_0_1"/>
<feature type="region of interest" description="Disordered" evidence="8">
    <location>
        <begin position="22"/>
        <end position="102"/>
    </location>
</feature>
<feature type="compositionally biased region" description="Basic and acidic residues" evidence="8">
    <location>
        <begin position="199"/>
        <end position="209"/>
    </location>
</feature>
<keyword evidence="5 11" id="KW-0030">Aminoacyl-tRNA synthetase</keyword>
<organism evidence="11 12">
    <name type="scientific">Sporisorium reilianum (strain SRZ2)</name>
    <name type="common">Maize head smut fungus</name>
    <dbReference type="NCBI Taxonomy" id="999809"/>
    <lineage>
        <taxon>Eukaryota</taxon>
        <taxon>Fungi</taxon>
        <taxon>Dikarya</taxon>
        <taxon>Basidiomycota</taxon>
        <taxon>Ustilaginomycotina</taxon>
        <taxon>Ustilaginomycetes</taxon>
        <taxon>Ustilaginales</taxon>
        <taxon>Ustilaginaceae</taxon>
        <taxon>Sporisorium</taxon>
    </lineage>
</organism>
<dbReference type="Proteomes" id="UP000008867">
    <property type="component" value="Chromosome 9"/>
</dbReference>
<proteinExistence type="predicted"/>
<evidence type="ECO:0000313" key="12">
    <source>
        <dbReference type="Proteomes" id="UP000008867"/>
    </source>
</evidence>
<feature type="region of interest" description="Disordered" evidence="8">
    <location>
        <begin position="158"/>
        <end position="209"/>
    </location>
</feature>
<dbReference type="OrthoDB" id="10264585at2759"/>
<evidence type="ECO:0000256" key="9">
    <source>
        <dbReference type="SAM" id="Phobius"/>
    </source>
</evidence>
<feature type="compositionally biased region" description="Low complexity" evidence="8">
    <location>
        <begin position="171"/>
        <end position="184"/>
    </location>
</feature>
<dbReference type="Pfam" id="PF00587">
    <property type="entry name" value="tRNA-synt_2b"/>
    <property type="match status" value="1"/>
</dbReference>
<dbReference type="GO" id="GO:0004828">
    <property type="term" value="F:serine-tRNA ligase activity"/>
    <property type="evidence" value="ECO:0007669"/>
    <property type="project" value="UniProtKB-EC"/>
</dbReference>
<evidence type="ECO:0000259" key="10">
    <source>
        <dbReference type="PROSITE" id="PS50862"/>
    </source>
</evidence>
<gene>
    <name evidence="11" type="ORF">sr14493</name>
</gene>
<dbReference type="AlphaFoldDB" id="E7A2Y2"/>
<dbReference type="eggNOG" id="KOG2509">
    <property type="taxonomic scope" value="Eukaryota"/>
</dbReference>
<keyword evidence="3" id="KW-0547">Nucleotide-binding</keyword>
<keyword evidence="2" id="KW-0436">Ligase</keyword>
<feature type="domain" description="Aminoacyl-transfer RNA synthetases class-II family profile" evidence="10">
    <location>
        <begin position="354"/>
        <end position="621"/>
    </location>
</feature>
<accession>E7A2Y2</accession>
<keyword evidence="9" id="KW-0472">Membrane</keyword>
<evidence type="ECO:0000256" key="4">
    <source>
        <dbReference type="ARBA" id="ARBA00022840"/>
    </source>
</evidence>
<keyword evidence="9" id="KW-1133">Transmembrane helix</keyword>
<dbReference type="InterPro" id="IPR002317">
    <property type="entry name" value="Ser-tRNA-ligase_type_1"/>
</dbReference>
<feature type="compositionally biased region" description="Basic and acidic residues" evidence="8">
    <location>
        <begin position="161"/>
        <end position="170"/>
    </location>
</feature>
<dbReference type="InterPro" id="IPR045864">
    <property type="entry name" value="aa-tRNA-synth_II/BPL/LPL"/>
</dbReference>
<dbReference type="PROSITE" id="PS50862">
    <property type="entry name" value="AA_TRNA_LIGASE_II"/>
    <property type="match status" value="1"/>
</dbReference>
<dbReference type="GO" id="GO:0005524">
    <property type="term" value="F:ATP binding"/>
    <property type="evidence" value="ECO:0007669"/>
    <property type="project" value="UniProtKB-KW"/>
</dbReference>
<dbReference type="VEuPathDB" id="FungiDB:sr14493"/>
<evidence type="ECO:0000256" key="3">
    <source>
        <dbReference type="ARBA" id="ARBA00022741"/>
    </source>
</evidence>
<dbReference type="InterPro" id="IPR018811">
    <property type="entry name" value="MRX11"/>
</dbReference>
<reference evidence="11 12" key="1">
    <citation type="journal article" date="2010" name="Science">
        <title>Pathogenicity determinants in smut fungi revealed by genome comparison.</title>
        <authorList>
            <person name="Schirawski J."/>
            <person name="Mannhaupt G."/>
            <person name="Muench K."/>
            <person name="Brefort T."/>
            <person name="Schipper K."/>
            <person name="Doehlemann G."/>
            <person name="Di Stasio M."/>
            <person name="Roessel N."/>
            <person name="Mendoza-Mendoza A."/>
            <person name="Pester D."/>
            <person name="Mueller O."/>
            <person name="Winterberg B."/>
            <person name="Meyer E."/>
            <person name="Ghareeb H."/>
            <person name="Wollenberg T."/>
            <person name="Muensterkoetter M."/>
            <person name="Wong P."/>
            <person name="Walter M."/>
            <person name="Stukenbrock E."/>
            <person name="Gueldener U."/>
            <person name="Kahmann R."/>
        </authorList>
    </citation>
    <scope>NUCLEOTIDE SEQUENCE [LARGE SCALE GENOMIC DNA]</scope>
    <source>
        <strain evidence="12">SRZ2</strain>
    </source>
</reference>
<dbReference type="Pfam" id="PF10306">
    <property type="entry name" value="FLILHELTA"/>
    <property type="match status" value="1"/>
</dbReference>
<keyword evidence="9" id="KW-0812">Transmembrane</keyword>
<feature type="compositionally biased region" description="Polar residues" evidence="8">
    <location>
        <begin position="28"/>
        <end position="61"/>
    </location>
</feature>
<name>E7A2Y2_SPORE</name>
<keyword evidence="4" id="KW-0067">ATP-binding</keyword>
<evidence type="ECO:0000256" key="6">
    <source>
        <dbReference type="ARBA" id="ARBA00031113"/>
    </source>
</evidence>
<evidence type="ECO:0000313" key="11">
    <source>
        <dbReference type="EMBL" id="CBQ73905.1"/>
    </source>
</evidence>
<dbReference type="GO" id="GO:0006434">
    <property type="term" value="P:seryl-tRNA aminoacylation"/>
    <property type="evidence" value="ECO:0007669"/>
    <property type="project" value="InterPro"/>
</dbReference>
<feature type="transmembrane region" description="Helical" evidence="9">
    <location>
        <begin position="687"/>
        <end position="711"/>
    </location>
</feature>
<dbReference type="Gene3D" id="3.30.930.10">
    <property type="entry name" value="Bira Bifunctional Protein, Domain 2"/>
    <property type="match status" value="1"/>
</dbReference>
<keyword evidence="12" id="KW-1185">Reference proteome</keyword>
<dbReference type="InterPro" id="IPR002314">
    <property type="entry name" value="aa-tRNA-synt_IIb"/>
</dbReference>
<sequence>MPVPGQVGPIWRSLARTRLCPSPHPSTLPASQGSWRHASTSRVTLGINKSTPRSKPTSTARANAKAKLDAGSESSPSAPKPRRLPLQSSGRGVTKPFIDEAKRDMQVRRMPYNEADLQWLREARLKVYSLNGKMTGLQKEQKDLGIEFTRHYKAASKAAKSAREKDKAKSSDAGAETAESSTSSKEAEAEEESSGDAETGSRKDGEEHIKQLKESARKIKEELDKVHKQQEEIRARSHNIRMSWPNHCHPDVPVGPEENAVVLSVKDPLDILPKEFDVMKEPWNESVMQAKHFPDGPKPDPKRDHLSLAGSAASAEVDMVSGLLSTGSSWPYLLGSISLLEHALSQYAMSIAVRNGFLPVSPPDVVRADLADRCGFRPRDEKARQTYFIEGTKSKSAEQESSQSAAELCLAATAEIPLAGLLAARTLDNSKKARKRASSHDHESSLIQRSELPIKLAALGHAFRAEAGARGADTRGLYRVHQFSKIEMFVATDGNMKASNAMLEELRGVQEEVIGGLGLPYRVLDMPTEELGASAYRKYDIEVWMPGRGSWGEVSSASNCTAYQALRLGIKLKNASAPSKNDDDLRYATAHTLNATAAAIPRLIVAILENHGVEKGKLVLPDTLKPFWLAGHHDPNVKWLYTGKLEDGSQSRLKRALMRVRSIARKNGTDAPTMVASFLVLHELTAIVPLVLMFYVFGALGVGTAVLHWLLGDAETEHDAQSLASRFRTWARTKEERFERYCRRKGYLGFEQQDAATIDAAKDLGSSNYLAGSFANMVAAYILVKALLPIRIGASIALAGPFSRTVLEPLKNLVRRRVRATRSAAS</sequence>
<evidence type="ECO:0000256" key="8">
    <source>
        <dbReference type="SAM" id="MobiDB-lite"/>
    </source>
</evidence>
<dbReference type="PANTHER" id="PTHR11778">
    <property type="entry name" value="SERYL-TRNA SYNTHETASE"/>
    <property type="match status" value="1"/>
</dbReference>
<protein>
    <recommendedName>
        <fullName evidence="1">serine--tRNA ligase</fullName>
        <ecNumber evidence="1">6.1.1.11</ecNumber>
    </recommendedName>
    <alternativeName>
        <fullName evidence="6">Seryl-tRNA synthetase</fullName>
    </alternativeName>
    <alternativeName>
        <fullName evidence="7">Seryl-tRNA(Ser) synthetase</fullName>
    </alternativeName>
</protein>
<dbReference type="InterPro" id="IPR006195">
    <property type="entry name" value="aa-tRNA-synth_II"/>
</dbReference>
<dbReference type="EMBL" id="FQ311474">
    <property type="protein sequence ID" value="CBQ73905.1"/>
    <property type="molecule type" value="Genomic_DNA"/>
</dbReference>
<evidence type="ECO:0000256" key="7">
    <source>
        <dbReference type="ARBA" id="ARBA00034892"/>
    </source>
</evidence>
<dbReference type="SUPFAM" id="SSF55681">
    <property type="entry name" value="Class II aaRS and biotin synthetases"/>
    <property type="match status" value="1"/>
</dbReference>